<organism evidence="2 3">
    <name type="scientific">Heracleum sosnowskyi</name>
    <dbReference type="NCBI Taxonomy" id="360622"/>
    <lineage>
        <taxon>Eukaryota</taxon>
        <taxon>Viridiplantae</taxon>
        <taxon>Streptophyta</taxon>
        <taxon>Embryophyta</taxon>
        <taxon>Tracheophyta</taxon>
        <taxon>Spermatophyta</taxon>
        <taxon>Magnoliopsida</taxon>
        <taxon>eudicotyledons</taxon>
        <taxon>Gunneridae</taxon>
        <taxon>Pentapetalae</taxon>
        <taxon>asterids</taxon>
        <taxon>campanulids</taxon>
        <taxon>Apiales</taxon>
        <taxon>Apiaceae</taxon>
        <taxon>Apioideae</taxon>
        <taxon>apioid superclade</taxon>
        <taxon>Tordylieae</taxon>
        <taxon>Tordyliinae</taxon>
        <taxon>Heracleum</taxon>
    </lineage>
</organism>
<dbReference type="PANTHER" id="PTHR35546">
    <property type="entry name" value="F-BOX PROTEIN INTERACTION DOMAIN PROTEIN-RELATED"/>
    <property type="match status" value="1"/>
</dbReference>
<protein>
    <submittedName>
        <fullName evidence="2">F-box domain-containing protein</fullName>
    </submittedName>
</protein>
<reference evidence="2" key="2">
    <citation type="submission" date="2023-05" db="EMBL/GenBank/DDBJ databases">
        <authorList>
            <person name="Schelkunov M.I."/>
        </authorList>
    </citation>
    <scope>NUCLEOTIDE SEQUENCE</scope>
    <source>
        <strain evidence="2">Hsosn_3</strain>
        <tissue evidence="2">Leaf</tissue>
    </source>
</reference>
<dbReference type="EMBL" id="JAUIZM010000009">
    <property type="protein sequence ID" value="KAK1362994.1"/>
    <property type="molecule type" value="Genomic_DNA"/>
</dbReference>
<evidence type="ECO:0000313" key="3">
    <source>
        <dbReference type="Proteomes" id="UP001237642"/>
    </source>
</evidence>
<feature type="domain" description="F-box associated beta-propeller type 1" evidence="1">
    <location>
        <begin position="60"/>
        <end position="200"/>
    </location>
</feature>
<dbReference type="InterPro" id="IPR055290">
    <property type="entry name" value="At3g26010-like"/>
</dbReference>
<keyword evidence="3" id="KW-1185">Reference proteome</keyword>
<name>A0AAD8H9H9_9APIA</name>
<dbReference type="NCBIfam" id="TIGR01640">
    <property type="entry name" value="F_box_assoc_1"/>
    <property type="match status" value="1"/>
</dbReference>
<evidence type="ECO:0000313" key="2">
    <source>
        <dbReference type="EMBL" id="KAK1362994.1"/>
    </source>
</evidence>
<dbReference type="InterPro" id="IPR017451">
    <property type="entry name" value="F-box-assoc_interact_dom"/>
</dbReference>
<sequence length="345" mass="40061">MRVPLETLMWLKFVSRQWHSLITAPHFRNLLPPLRVSGLFFQRTKVLFVHRDDPNTPSPFKSLAFVHDPCDPERICIVQSCNGLLLCSTDDHALVAINKRNHYVYNPFTNQVDTLPKHPCHNKYGLPSINLIFDPSKSPHYKVIAFLAKPQSDVGDFFICSSETGSWRASIQAYLPSPDMWFRYGVYWNGCLHWLGQYSRPVSDSLYFNVDEESALHYTEVRPSVHSAFSVYEMKSDYSEWFVKYQIDLVPISIAFPEMKDCSFFPFESCYNAAVASIIRRENFKEDSFLVLVLPGKIIHYNLIDKSFKVIWDFVVDLELQGNLRHWLCGNFKAWPYKPLRANVG</sequence>
<dbReference type="PANTHER" id="PTHR35546:SF130">
    <property type="entry name" value="EXPRESSED PROTEIN"/>
    <property type="match status" value="1"/>
</dbReference>
<comment type="caution">
    <text evidence="2">The sequence shown here is derived from an EMBL/GenBank/DDBJ whole genome shotgun (WGS) entry which is preliminary data.</text>
</comment>
<dbReference type="AlphaFoldDB" id="A0AAD8H9H9"/>
<gene>
    <name evidence="2" type="ORF">POM88_038555</name>
</gene>
<reference evidence="2" key="1">
    <citation type="submission" date="2023-02" db="EMBL/GenBank/DDBJ databases">
        <title>Genome of toxic invasive species Heracleum sosnowskyi carries increased number of genes despite the absence of recent whole-genome duplications.</title>
        <authorList>
            <person name="Schelkunov M."/>
            <person name="Shtratnikova V."/>
            <person name="Makarenko M."/>
            <person name="Klepikova A."/>
            <person name="Omelchenko D."/>
            <person name="Novikova G."/>
            <person name="Obukhova E."/>
            <person name="Bogdanov V."/>
            <person name="Penin A."/>
            <person name="Logacheva M."/>
        </authorList>
    </citation>
    <scope>NUCLEOTIDE SEQUENCE</scope>
    <source>
        <strain evidence="2">Hsosn_3</strain>
        <tissue evidence="2">Leaf</tissue>
    </source>
</reference>
<dbReference type="Proteomes" id="UP001237642">
    <property type="component" value="Unassembled WGS sequence"/>
</dbReference>
<accession>A0AAD8H9H9</accession>
<dbReference type="InterPro" id="IPR006527">
    <property type="entry name" value="F-box-assoc_dom_typ1"/>
</dbReference>
<dbReference type="Pfam" id="PF07734">
    <property type="entry name" value="FBA_1"/>
    <property type="match status" value="1"/>
</dbReference>
<evidence type="ECO:0000259" key="1">
    <source>
        <dbReference type="Pfam" id="PF07734"/>
    </source>
</evidence>
<proteinExistence type="predicted"/>